<reference evidence="1" key="1">
    <citation type="journal article" date="2020" name="Nature">
        <title>Giant virus diversity and host interactions through global metagenomics.</title>
        <authorList>
            <person name="Schulz F."/>
            <person name="Roux S."/>
            <person name="Paez-Espino D."/>
            <person name="Jungbluth S."/>
            <person name="Walsh D.A."/>
            <person name="Denef V.J."/>
            <person name="McMahon K.D."/>
            <person name="Konstantinidis K.T."/>
            <person name="Eloe-Fadrosh E.A."/>
            <person name="Kyrpides N.C."/>
            <person name="Woyke T."/>
        </authorList>
    </citation>
    <scope>NUCLEOTIDE SEQUENCE</scope>
    <source>
        <strain evidence="1">GVMAG-S-1101164-67</strain>
    </source>
</reference>
<dbReference type="EMBL" id="MN740754">
    <property type="protein sequence ID" value="QHU10362.1"/>
    <property type="molecule type" value="Genomic_DNA"/>
</dbReference>
<protein>
    <submittedName>
        <fullName evidence="1">Uncharacterized protein</fullName>
    </submittedName>
</protein>
<evidence type="ECO:0000313" key="1">
    <source>
        <dbReference type="EMBL" id="QHU10362.1"/>
    </source>
</evidence>
<dbReference type="AlphaFoldDB" id="A0A6C0JX59"/>
<accession>A0A6C0JX59</accession>
<organism evidence="1">
    <name type="scientific">viral metagenome</name>
    <dbReference type="NCBI Taxonomy" id="1070528"/>
    <lineage>
        <taxon>unclassified sequences</taxon>
        <taxon>metagenomes</taxon>
        <taxon>organismal metagenomes</taxon>
    </lineage>
</organism>
<proteinExistence type="predicted"/>
<name>A0A6C0JX59_9ZZZZ</name>
<sequence>MYKGSTFNAIMGWKRVSLPTPFRYMMGDLFTLSPYQDDEIIYSHTRQMIYEIEQIVREKYPSTQWCIVFHLTSTNRHHTN</sequence>